<evidence type="ECO:0000256" key="3">
    <source>
        <dbReference type="ARBA" id="ARBA00023136"/>
    </source>
</evidence>
<protein>
    <recommendedName>
        <fullName evidence="4">Altered inheritance of mitochondria protein 11</fullName>
    </recommendedName>
</protein>
<evidence type="ECO:0000256" key="4">
    <source>
        <dbReference type="RuleBase" id="RU367098"/>
    </source>
</evidence>
<keyword evidence="2 4" id="KW-1133">Transmembrane helix</keyword>
<dbReference type="GO" id="GO:0005739">
    <property type="term" value="C:mitochondrion"/>
    <property type="evidence" value="ECO:0007669"/>
    <property type="project" value="TreeGrafter"/>
</dbReference>
<sequence>MIFEKHMKLKRLSKNELNNKQLRQQLTKPVRKRRLERQSSVKLSGLLERLKRLSLKLRSKNGLVLMLQSENHLPCTPSSDMASYFSRPSTTMPSSPSQNGQTSEPQSQQSQTQEQQTQSLQPAHKPQLSNSAKLLIGGTAFLILSTFITRRTLRRKRLTSLPPTYTSAPYHKPQVNGALEALEALNIATINVASVAMIGVGACMYAFDINTMDDLRRKVRGGLGVDGSGRSEQVVEEELEEWVARVFSRKAEKEKRSEGGRQQDANEKGKER</sequence>
<dbReference type="VEuPathDB" id="FungiDB:PADG_01128"/>
<evidence type="ECO:0000313" key="7">
    <source>
        <dbReference type="Proteomes" id="UP000242814"/>
    </source>
</evidence>
<dbReference type="AlphaFoldDB" id="A0A1D2JBE5"/>
<proteinExistence type="inferred from homology"/>
<comment type="subcellular location">
    <subcellularLocation>
        <location evidence="4">Membrane</location>
        <topology evidence="4">Multi-pass membrane protein</topology>
    </subcellularLocation>
</comment>
<dbReference type="Proteomes" id="UP000242814">
    <property type="component" value="Unassembled WGS sequence"/>
</dbReference>
<feature type="compositionally biased region" description="Low complexity" evidence="5">
    <location>
        <begin position="86"/>
        <end position="122"/>
    </location>
</feature>
<feature type="region of interest" description="Disordered" evidence="5">
    <location>
        <begin position="250"/>
        <end position="272"/>
    </location>
</feature>
<gene>
    <name evidence="4" type="primary">AIM11</name>
    <name evidence="6" type="ORF">ACO22_05044</name>
</gene>
<comment type="similarity">
    <text evidence="4">Belongs to the AIM11 family.</text>
</comment>
<evidence type="ECO:0000256" key="1">
    <source>
        <dbReference type="ARBA" id="ARBA00022692"/>
    </source>
</evidence>
<keyword evidence="1 4" id="KW-0812">Transmembrane</keyword>
<dbReference type="PANTHER" id="PTHR39136:SF1">
    <property type="entry name" value="ALTERED INHERITANCE OF MITOCHONDRIA PROTEIN 11"/>
    <property type="match status" value="1"/>
</dbReference>
<accession>A0A1D2JBE5</accession>
<feature type="transmembrane region" description="Helical" evidence="4">
    <location>
        <begin position="184"/>
        <end position="207"/>
    </location>
</feature>
<feature type="region of interest" description="Disordered" evidence="5">
    <location>
        <begin position="76"/>
        <end position="126"/>
    </location>
</feature>
<comment type="caution">
    <text evidence="6">The sequence shown here is derived from an EMBL/GenBank/DDBJ whole genome shotgun (WGS) entry which is preliminary data.</text>
</comment>
<dbReference type="GO" id="GO:0016020">
    <property type="term" value="C:membrane"/>
    <property type="evidence" value="ECO:0007669"/>
    <property type="project" value="UniProtKB-SubCell"/>
</dbReference>
<name>A0A1D2JBE5_PARBR</name>
<reference evidence="6 7" key="1">
    <citation type="submission" date="2016-06" db="EMBL/GenBank/DDBJ databases">
        <authorList>
            <person name="Kjaerup R.B."/>
            <person name="Dalgaard T.S."/>
            <person name="Juul-Madsen H.R."/>
        </authorList>
    </citation>
    <scope>NUCLEOTIDE SEQUENCE [LARGE SCALE GENOMIC DNA]</scope>
    <source>
        <strain evidence="6 7">Pb300</strain>
    </source>
</reference>
<evidence type="ECO:0000256" key="5">
    <source>
        <dbReference type="SAM" id="MobiDB-lite"/>
    </source>
</evidence>
<dbReference type="EMBL" id="LZYO01000213">
    <property type="protein sequence ID" value="ODH25809.1"/>
    <property type="molecule type" value="Genomic_DNA"/>
</dbReference>
<dbReference type="VEuPathDB" id="FungiDB:PABG_02685"/>
<dbReference type="VEuPathDB" id="FungiDB:PABG_11588"/>
<keyword evidence="3 4" id="KW-0472">Membrane</keyword>
<evidence type="ECO:0000313" key="6">
    <source>
        <dbReference type="EMBL" id="ODH25809.1"/>
    </source>
</evidence>
<evidence type="ECO:0000256" key="2">
    <source>
        <dbReference type="ARBA" id="ARBA00022989"/>
    </source>
</evidence>
<dbReference type="PANTHER" id="PTHR39136">
    <property type="entry name" value="ALTERED INHERITANCE OF MITOCHONDRIA PROTEIN 11"/>
    <property type="match status" value="1"/>
</dbReference>
<organism evidence="6 7">
    <name type="scientific">Paracoccidioides brasiliensis</name>
    <dbReference type="NCBI Taxonomy" id="121759"/>
    <lineage>
        <taxon>Eukaryota</taxon>
        <taxon>Fungi</taxon>
        <taxon>Dikarya</taxon>
        <taxon>Ascomycota</taxon>
        <taxon>Pezizomycotina</taxon>
        <taxon>Eurotiomycetes</taxon>
        <taxon>Eurotiomycetidae</taxon>
        <taxon>Onygenales</taxon>
        <taxon>Ajellomycetaceae</taxon>
        <taxon>Paracoccidioides</taxon>
    </lineage>
</organism>
<dbReference type="InterPro" id="IPR038814">
    <property type="entry name" value="AIM11"/>
</dbReference>